<protein>
    <submittedName>
        <fullName evidence="1">Uncharacterized protein</fullName>
    </submittedName>
</protein>
<reference evidence="1" key="1">
    <citation type="submission" date="2018-05" db="EMBL/GenBank/DDBJ databases">
        <authorList>
            <person name="Lanie J.A."/>
            <person name="Ng W.-L."/>
            <person name="Kazmierczak K.M."/>
            <person name="Andrzejewski T.M."/>
            <person name="Davidsen T.M."/>
            <person name="Wayne K.J."/>
            <person name="Tettelin H."/>
            <person name="Glass J.I."/>
            <person name="Rusch D."/>
            <person name="Podicherti R."/>
            <person name="Tsui H.-C.T."/>
            <person name="Winkler M.E."/>
        </authorList>
    </citation>
    <scope>NUCLEOTIDE SEQUENCE</scope>
</reference>
<dbReference type="EMBL" id="UINC01133456">
    <property type="protein sequence ID" value="SVD16399.1"/>
    <property type="molecule type" value="Genomic_DNA"/>
</dbReference>
<evidence type="ECO:0000313" key="1">
    <source>
        <dbReference type="EMBL" id="SVD16399.1"/>
    </source>
</evidence>
<dbReference type="AlphaFoldDB" id="A0A382T2L0"/>
<gene>
    <name evidence="1" type="ORF">METZ01_LOCUS369253</name>
</gene>
<name>A0A382T2L0_9ZZZZ</name>
<organism evidence="1">
    <name type="scientific">marine metagenome</name>
    <dbReference type="NCBI Taxonomy" id="408172"/>
    <lineage>
        <taxon>unclassified sequences</taxon>
        <taxon>metagenomes</taxon>
        <taxon>ecological metagenomes</taxon>
    </lineage>
</organism>
<sequence length="110" mass="12371">MGPPRYPRLYLDPRLGSVALGFQPSTQLEQGRAVVGLSLRLIPIDSRYAFVELKPGPRFTAGRYFTLEWSVETRAPGRQRTPDTQHVCPISQIEFRTREHPDALVGPGIL</sequence>
<accession>A0A382T2L0</accession>
<proteinExistence type="predicted"/>